<dbReference type="STRING" id="29354.IO98_18400"/>
<evidence type="ECO:0000313" key="1">
    <source>
        <dbReference type="EMBL" id="KEZ88206.1"/>
    </source>
</evidence>
<name>A0A084JGX2_9FIRM</name>
<reference evidence="1 2" key="1">
    <citation type="submission" date="2014-07" db="EMBL/GenBank/DDBJ databases">
        <title>Draft genome of Clostridium celerecrescens 152B isolated from sediments associated with methane hydrate from Krishna Godavari basin.</title>
        <authorList>
            <person name="Honkalas V.S."/>
            <person name="Dabir A.P."/>
            <person name="Arora P."/>
            <person name="Dhakephalkar P.K."/>
        </authorList>
    </citation>
    <scope>NUCLEOTIDE SEQUENCE [LARGE SCALE GENOMIC DNA]</scope>
    <source>
        <strain evidence="1 2">152B</strain>
    </source>
</reference>
<dbReference type="OrthoDB" id="9772627at2"/>
<dbReference type="AlphaFoldDB" id="A0A084JGX2"/>
<organism evidence="1 2">
    <name type="scientific">Lacrimispora celerecrescens</name>
    <dbReference type="NCBI Taxonomy" id="29354"/>
    <lineage>
        <taxon>Bacteria</taxon>
        <taxon>Bacillati</taxon>
        <taxon>Bacillota</taxon>
        <taxon>Clostridia</taxon>
        <taxon>Lachnospirales</taxon>
        <taxon>Lachnospiraceae</taxon>
        <taxon>Lacrimispora</taxon>
    </lineage>
</organism>
<keyword evidence="2" id="KW-1185">Reference proteome</keyword>
<dbReference type="PANTHER" id="PTHR35309:SF4">
    <property type="entry name" value="TOCOPHEROL CYCLASE"/>
    <property type="match status" value="1"/>
</dbReference>
<dbReference type="PANTHER" id="PTHR35309">
    <property type="match status" value="1"/>
</dbReference>
<dbReference type="Pfam" id="PF14249">
    <property type="entry name" value="Tocopherol_cycl"/>
    <property type="match status" value="1"/>
</dbReference>
<protein>
    <recommendedName>
        <fullName evidence="3">Tocopherol cyclase</fullName>
    </recommendedName>
</protein>
<dbReference type="Proteomes" id="UP000028525">
    <property type="component" value="Unassembled WGS sequence"/>
</dbReference>
<gene>
    <name evidence="1" type="ORF">IO98_18400</name>
</gene>
<dbReference type="RefSeq" id="WP_038283582.1">
    <property type="nucleotide sequence ID" value="NZ_JPME01000025.1"/>
</dbReference>
<proteinExistence type="predicted"/>
<dbReference type="GO" id="GO:0009976">
    <property type="term" value="F:tocopherol cyclase activity"/>
    <property type="evidence" value="ECO:0007669"/>
    <property type="project" value="InterPro"/>
</dbReference>
<evidence type="ECO:0008006" key="3">
    <source>
        <dbReference type="Google" id="ProtNLM"/>
    </source>
</evidence>
<evidence type="ECO:0000313" key="2">
    <source>
        <dbReference type="Proteomes" id="UP000028525"/>
    </source>
</evidence>
<sequence length="296" mass="34392">MAKFGNAFFEGWYFKHQNADTVLAFIPGHSVDEKGVKHPFLQIIWNENSYSLDFEEENYLVDRKRKRIVLGSNIFSLTGVMVDIQSEDITIQGMIRYGSLNPINYTIMGPFQWVPFMECRHEIISMSHALRGSLTVNGKVLDFQGEKGYIEGDRGRSFPRDYLWLQCNRFPQEASVMVSIAHIPFIGHSFQGCICVIQYKGREYRFATYLGVKVVCKRETAVILKQGNYTFKIFLTNRNRIKKTGFSHPLLAPDLGRMVRSIKEEHLLLARFLLYKEEELIFDLTSDHVSFEYVDR</sequence>
<dbReference type="InterPro" id="IPR025893">
    <property type="entry name" value="Tocopherol_cyclase"/>
</dbReference>
<comment type="caution">
    <text evidence="1">The sequence shown here is derived from an EMBL/GenBank/DDBJ whole genome shotgun (WGS) entry which is preliminary data.</text>
</comment>
<dbReference type="EMBL" id="JPME01000025">
    <property type="protein sequence ID" value="KEZ88206.1"/>
    <property type="molecule type" value="Genomic_DNA"/>
</dbReference>
<accession>A0A084JGX2</accession>